<dbReference type="RefSeq" id="WP_003958554.1">
    <property type="nucleotide sequence ID" value="NZ_CM000913.1"/>
</dbReference>
<reference evidence="2 3" key="1">
    <citation type="journal article" date="2010" name="Genome Biol. Evol.">
        <title>The sequence of a 1.8-mb bacterial linear plasmid reveals a rich evolutionary reservoir of secondary metabolic pathways.</title>
        <authorList>
            <person name="Medema M.H."/>
            <person name="Trefzer A."/>
            <person name="Kovalchuk A."/>
            <person name="van den Berg M."/>
            <person name="Mueller U."/>
            <person name="Heijne W."/>
            <person name="Wu L."/>
            <person name="Alam M.T."/>
            <person name="Ronning C.M."/>
            <person name="Nierman W.C."/>
            <person name="Bovenberg R.A.L."/>
            <person name="Breitling R."/>
            <person name="Takano E."/>
        </authorList>
    </citation>
    <scope>NUCLEOTIDE SEQUENCE [LARGE SCALE GENOMIC DNA]</scope>
    <source>
        <strain evidence="3">ATCC 27064 / DSM 738 / JCM 4710 / NBRC 13307 / NCIMB 12785 / NRRL 3585 / VKM Ac-602</strain>
    </source>
</reference>
<proteinExistence type="predicted"/>
<feature type="compositionally biased region" description="Polar residues" evidence="1">
    <location>
        <begin position="1"/>
        <end position="12"/>
    </location>
</feature>
<name>B5H2Q9_STRCL</name>
<sequence length="61" mass="6503">MSATTFSPSARTPRTGGANGSDNHIPQRDGGPLRAVRVFVETLFSVAVLGEYAEDAGVRRR</sequence>
<dbReference type="EMBL" id="CM000913">
    <property type="protein sequence ID" value="EFG08368.1"/>
    <property type="molecule type" value="Genomic_DNA"/>
</dbReference>
<evidence type="ECO:0000313" key="3">
    <source>
        <dbReference type="Proteomes" id="UP000002357"/>
    </source>
</evidence>
<dbReference type="KEGG" id="sclf:BB341_12125"/>
<keyword evidence="3" id="KW-1185">Reference proteome</keyword>
<dbReference type="GeneID" id="93730176"/>
<dbReference type="OrthoDB" id="4315371at2"/>
<organism evidence="2 3">
    <name type="scientific">Streptomyces clavuligerus</name>
    <dbReference type="NCBI Taxonomy" id="1901"/>
    <lineage>
        <taxon>Bacteria</taxon>
        <taxon>Bacillati</taxon>
        <taxon>Actinomycetota</taxon>
        <taxon>Actinomycetes</taxon>
        <taxon>Kitasatosporales</taxon>
        <taxon>Streptomycetaceae</taxon>
        <taxon>Streptomyces</taxon>
    </lineage>
</organism>
<protein>
    <submittedName>
        <fullName evidence="2">Uncharacterized protein</fullName>
    </submittedName>
</protein>
<dbReference type="AlphaFoldDB" id="B5H2Q9"/>
<gene>
    <name evidence="2" type="ORF">SCLAV_3297</name>
</gene>
<evidence type="ECO:0000313" key="2">
    <source>
        <dbReference type="EMBL" id="EFG08368.1"/>
    </source>
</evidence>
<dbReference type="Proteomes" id="UP000002357">
    <property type="component" value="Chromosome"/>
</dbReference>
<feature type="region of interest" description="Disordered" evidence="1">
    <location>
        <begin position="1"/>
        <end position="30"/>
    </location>
</feature>
<evidence type="ECO:0000256" key="1">
    <source>
        <dbReference type="SAM" id="MobiDB-lite"/>
    </source>
</evidence>
<accession>B5H2Q9</accession>